<proteinExistence type="predicted"/>
<keyword evidence="1" id="KW-0175">Coiled coil</keyword>
<sequence length="642" mass="72486">MDQQPEITIFNPEILDWLLESVVNRDSAATIRRQIIHACQLAEQKDASATETLRQAESLMSDANKKLKLLDDERNALAEEKEKLLRDAEQLTSLPQTVRDLGSTFSSALGQTQEVMTQSLDELSNAAESHQKSVDSSSGETSKAIQETRAVGEKIDTFLSSIKESFEHGLQPKHIDALTKGFRESVDKLNESIAGIPAEVRAGLKEEMTLESFLKPFQLRDKLTHKEDELRMSQEANQRLIDQLTALQSSKAEVDLLLQQEKERIGRRNQYVEKLRSELEVAESLADAVPELQRQLQQATTEAESVESLSAELAELNRLYTVSQEQVRSQSETINRLGGQTGRIAELEERAIKAQQRSRGLEESKSDFEAQIERLTETLQDAQTLHEEAKESFRERLEDKVELLSSKDRELENLRRDLGDTGELRQRLSEANDRVLELEEEVKTARFDSITYLRQFSDSLADVNGLRDRLDEATDRVRTLNADLENANQRSSDAEEERQDLDRQLTDAATKLTELEGQLHSQETQRSLQIPEGPLGELAGIYAELAREVLDLPVSPQAFRSFDIKDIAVEIAPLLFRDGSKENLQLFLASGRRGWHCLETIIDGIPNAKGLHVNQCLDHETDCPFVRVLFGKDGAELDFNSE</sequence>
<keyword evidence="4" id="KW-1185">Reference proteome</keyword>
<gene>
    <name evidence="3" type="ORF">FPCIR_12921</name>
</gene>
<protein>
    <submittedName>
        <fullName evidence="3">Uncharacterized protein</fullName>
    </submittedName>
</protein>
<feature type="region of interest" description="Disordered" evidence="2">
    <location>
        <begin position="123"/>
        <end position="146"/>
    </location>
</feature>
<dbReference type="OrthoDB" id="5074906at2759"/>
<feature type="coiled-coil region" evidence="1">
    <location>
        <begin position="53"/>
        <end position="94"/>
    </location>
</feature>
<comment type="caution">
    <text evidence="3">The sequence shown here is derived from an EMBL/GenBank/DDBJ whole genome shotgun (WGS) entry which is preliminary data.</text>
</comment>
<accession>A0A8H5KPX0</accession>
<dbReference type="Proteomes" id="UP000546213">
    <property type="component" value="Unassembled WGS sequence"/>
</dbReference>
<feature type="compositionally biased region" description="Polar residues" evidence="2">
    <location>
        <begin position="123"/>
        <end position="145"/>
    </location>
</feature>
<dbReference type="EMBL" id="JAAOAS010000453">
    <property type="protein sequence ID" value="KAF5575870.1"/>
    <property type="molecule type" value="Genomic_DNA"/>
</dbReference>
<reference evidence="3 4" key="1">
    <citation type="submission" date="2020-05" db="EMBL/GenBank/DDBJ databases">
        <title>Identification and distribution of gene clusters putatively required for synthesis of sphingolipid metabolism inhibitors in phylogenetically diverse species of the filamentous fungus Fusarium.</title>
        <authorList>
            <person name="Kim H.-S."/>
            <person name="Busman M."/>
            <person name="Brown D.W."/>
            <person name="Divon H."/>
            <person name="Uhlig S."/>
            <person name="Proctor R.H."/>
        </authorList>
    </citation>
    <scope>NUCLEOTIDE SEQUENCE [LARGE SCALE GENOMIC DNA]</scope>
    <source>
        <strain evidence="3 4">NRRL 36939</strain>
    </source>
</reference>
<evidence type="ECO:0000313" key="3">
    <source>
        <dbReference type="EMBL" id="KAF5575870.1"/>
    </source>
</evidence>
<evidence type="ECO:0000256" key="2">
    <source>
        <dbReference type="SAM" id="MobiDB-lite"/>
    </source>
</evidence>
<evidence type="ECO:0000313" key="4">
    <source>
        <dbReference type="Proteomes" id="UP000546213"/>
    </source>
</evidence>
<feature type="coiled-coil region" evidence="1">
    <location>
        <begin position="282"/>
        <end position="525"/>
    </location>
</feature>
<dbReference type="SUPFAM" id="SSF57997">
    <property type="entry name" value="Tropomyosin"/>
    <property type="match status" value="1"/>
</dbReference>
<name>A0A8H5KPX0_9HYPO</name>
<organism evidence="3 4">
    <name type="scientific">Fusarium pseudocircinatum</name>
    <dbReference type="NCBI Taxonomy" id="56676"/>
    <lineage>
        <taxon>Eukaryota</taxon>
        <taxon>Fungi</taxon>
        <taxon>Dikarya</taxon>
        <taxon>Ascomycota</taxon>
        <taxon>Pezizomycotina</taxon>
        <taxon>Sordariomycetes</taxon>
        <taxon>Hypocreomycetidae</taxon>
        <taxon>Hypocreales</taxon>
        <taxon>Nectriaceae</taxon>
        <taxon>Fusarium</taxon>
        <taxon>Fusarium fujikuroi species complex</taxon>
    </lineage>
</organism>
<dbReference type="AlphaFoldDB" id="A0A8H5KPX0"/>
<evidence type="ECO:0000256" key="1">
    <source>
        <dbReference type="SAM" id="Coils"/>
    </source>
</evidence>